<dbReference type="PRINTS" id="PR00463">
    <property type="entry name" value="EP450I"/>
</dbReference>
<evidence type="ECO:0000313" key="9">
    <source>
        <dbReference type="EMBL" id="OBT95595.1"/>
    </source>
</evidence>
<dbReference type="PROSITE" id="PS00086">
    <property type="entry name" value="CYTOCHROME_P450"/>
    <property type="match status" value="1"/>
</dbReference>
<evidence type="ECO:0000256" key="7">
    <source>
        <dbReference type="PIRSR" id="PIRSR602401-1"/>
    </source>
</evidence>
<dbReference type="InterPro" id="IPR050121">
    <property type="entry name" value="Cytochrome_P450_monoxygenase"/>
</dbReference>
<dbReference type="InterPro" id="IPR002401">
    <property type="entry name" value="Cyt_P450_E_grp-I"/>
</dbReference>
<protein>
    <recommendedName>
        <fullName evidence="11">Cytochrome P450</fullName>
    </recommendedName>
</protein>
<dbReference type="STRING" id="342668.A0A1B8GIG8"/>
<dbReference type="InterPro" id="IPR001128">
    <property type="entry name" value="Cyt_P450"/>
</dbReference>
<keyword evidence="5 7" id="KW-0408">Iron</keyword>
<dbReference type="GO" id="GO:0005506">
    <property type="term" value="F:iron ion binding"/>
    <property type="evidence" value="ECO:0007669"/>
    <property type="project" value="InterPro"/>
</dbReference>
<keyword evidence="7 8" id="KW-0349">Heme</keyword>
<evidence type="ECO:0000313" key="10">
    <source>
        <dbReference type="Proteomes" id="UP000091956"/>
    </source>
</evidence>
<comment type="cofactor">
    <cofactor evidence="1 7">
        <name>heme</name>
        <dbReference type="ChEBI" id="CHEBI:30413"/>
    </cofactor>
</comment>
<dbReference type="EMBL" id="KV460234">
    <property type="protein sequence ID" value="OBT95595.1"/>
    <property type="molecule type" value="Genomic_DNA"/>
</dbReference>
<evidence type="ECO:0000256" key="3">
    <source>
        <dbReference type="ARBA" id="ARBA00022723"/>
    </source>
</evidence>
<dbReference type="GO" id="GO:0004497">
    <property type="term" value="F:monooxygenase activity"/>
    <property type="evidence" value="ECO:0007669"/>
    <property type="project" value="UniProtKB-KW"/>
</dbReference>
<gene>
    <name evidence="9" type="ORF">VE01_05861</name>
</gene>
<keyword evidence="4 8" id="KW-0560">Oxidoreductase</keyword>
<organism evidence="9 10">
    <name type="scientific">Pseudogymnoascus verrucosus</name>
    <dbReference type="NCBI Taxonomy" id="342668"/>
    <lineage>
        <taxon>Eukaryota</taxon>
        <taxon>Fungi</taxon>
        <taxon>Dikarya</taxon>
        <taxon>Ascomycota</taxon>
        <taxon>Pezizomycotina</taxon>
        <taxon>Leotiomycetes</taxon>
        <taxon>Thelebolales</taxon>
        <taxon>Thelebolaceae</taxon>
        <taxon>Pseudogymnoascus</taxon>
    </lineage>
</organism>
<evidence type="ECO:0000256" key="5">
    <source>
        <dbReference type="ARBA" id="ARBA00023004"/>
    </source>
</evidence>
<evidence type="ECO:0000256" key="8">
    <source>
        <dbReference type="RuleBase" id="RU000461"/>
    </source>
</evidence>
<dbReference type="PANTHER" id="PTHR24305">
    <property type="entry name" value="CYTOCHROME P450"/>
    <property type="match status" value="1"/>
</dbReference>
<evidence type="ECO:0000256" key="1">
    <source>
        <dbReference type="ARBA" id="ARBA00001971"/>
    </source>
</evidence>
<keyword evidence="10" id="KW-1185">Reference proteome</keyword>
<dbReference type="GeneID" id="28839247"/>
<sequence length="527" mass="59660">MAQMTLATAISGFATLSVTVLTLTVLYSLSLVVYRLYLSPLAQFPGPKLAAATNWYHKYFDLLAKRHGGQFPLEIKRMHEKYGPIVRIAPDELHIDDPEYWQEVYCNSSAARPIDKQEKLQDRFGLPDAIFSTPGAELHRSRRQAMAGFFSRQRLRETQDRVNQLVDRVSQRLSKEYAGCNRVLDIGDMFSSLAVDIVTELCFRRCTNCSEAPDFKAPLVNTVINNIWLSHWNAHFRFLIKWIERLPDAAIATLVPLIKPILDLKVSIGQQVGEILSEMDKTSIGTKDFRGSDHDTIFDEMLASKLPSNELSSDRLTQEAMALTTAGVETVKATITFAIFHALDNPSIGARLKAELTEAIPDPAIIPRWVELERLPYLTAVINESLRLSYGTTQRSPRINRLHPMQYGQWVIPPGTAVGMDSYHMHINADVFPDPFVFRPERWLDNPKGPNGRQPLTNYLTTFGAGSRICVAMHLAYLELYVALAVMFRRHELHLFETDRSDVDFALDMVAPMPRRDSRGVRVTVSK</sequence>
<reference evidence="10" key="2">
    <citation type="journal article" date="2018" name="Nat. Commun.">
        <title>Extreme sensitivity to ultraviolet light in the fungal pathogen causing white-nose syndrome of bats.</title>
        <authorList>
            <person name="Palmer J.M."/>
            <person name="Drees K.P."/>
            <person name="Foster J.T."/>
            <person name="Lindner D.L."/>
        </authorList>
    </citation>
    <scope>NUCLEOTIDE SEQUENCE [LARGE SCALE GENOMIC DNA]</scope>
    <source>
        <strain evidence="10">UAMH 10579</strain>
    </source>
</reference>
<reference evidence="9 10" key="1">
    <citation type="submission" date="2016-03" db="EMBL/GenBank/DDBJ databases">
        <title>Comparative genomics of Pseudogymnoascus destructans, the fungus causing white-nose syndrome of bats.</title>
        <authorList>
            <person name="Palmer J.M."/>
            <person name="Drees K.P."/>
            <person name="Foster J.T."/>
            <person name="Lindner D.L."/>
        </authorList>
    </citation>
    <scope>NUCLEOTIDE SEQUENCE [LARGE SCALE GENOMIC DNA]</scope>
    <source>
        <strain evidence="9 10">UAMH 10579</strain>
    </source>
</reference>
<feature type="binding site" description="axial binding residue" evidence="7">
    <location>
        <position position="470"/>
    </location>
    <ligand>
        <name>heme</name>
        <dbReference type="ChEBI" id="CHEBI:30413"/>
    </ligand>
    <ligandPart>
        <name>Fe</name>
        <dbReference type="ChEBI" id="CHEBI:18248"/>
    </ligandPart>
</feature>
<evidence type="ECO:0000256" key="6">
    <source>
        <dbReference type="ARBA" id="ARBA00023033"/>
    </source>
</evidence>
<evidence type="ECO:0008006" key="11">
    <source>
        <dbReference type="Google" id="ProtNLM"/>
    </source>
</evidence>
<dbReference type="Pfam" id="PF00067">
    <property type="entry name" value="p450"/>
    <property type="match status" value="1"/>
</dbReference>
<dbReference type="PRINTS" id="PR00385">
    <property type="entry name" value="P450"/>
</dbReference>
<dbReference type="RefSeq" id="XP_018129328.1">
    <property type="nucleotide sequence ID" value="XM_018275319.2"/>
</dbReference>
<comment type="similarity">
    <text evidence="2 8">Belongs to the cytochrome P450 family.</text>
</comment>
<dbReference type="GO" id="GO:0020037">
    <property type="term" value="F:heme binding"/>
    <property type="evidence" value="ECO:0007669"/>
    <property type="project" value="InterPro"/>
</dbReference>
<dbReference type="CDD" id="cd11062">
    <property type="entry name" value="CYP58-like"/>
    <property type="match status" value="1"/>
</dbReference>
<name>A0A1B8GIG8_9PEZI</name>
<dbReference type="InterPro" id="IPR036396">
    <property type="entry name" value="Cyt_P450_sf"/>
</dbReference>
<accession>A0A1B8GIG8</accession>
<dbReference type="AlphaFoldDB" id="A0A1B8GIG8"/>
<keyword evidence="3 7" id="KW-0479">Metal-binding</keyword>
<dbReference type="InterPro" id="IPR017972">
    <property type="entry name" value="Cyt_P450_CS"/>
</dbReference>
<dbReference type="PANTHER" id="PTHR24305:SF157">
    <property type="entry name" value="N-ACETYLTRYPTOPHAN 6-HYDROXYLASE IVOC-RELATED"/>
    <property type="match status" value="1"/>
</dbReference>
<proteinExistence type="inferred from homology"/>
<dbReference type="Gene3D" id="1.10.630.10">
    <property type="entry name" value="Cytochrome P450"/>
    <property type="match status" value="1"/>
</dbReference>
<evidence type="ECO:0000256" key="2">
    <source>
        <dbReference type="ARBA" id="ARBA00010617"/>
    </source>
</evidence>
<dbReference type="SUPFAM" id="SSF48264">
    <property type="entry name" value="Cytochrome P450"/>
    <property type="match status" value="1"/>
</dbReference>
<dbReference type="OrthoDB" id="3945418at2759"/>
<dbReference type="Proteomes" id="UP000091956">
    <property type="component" value="Unassembled WGS sequence"/>
</dbReference>
<keyword evidence="6 8" id="KW-0503">Monooxygenase</keyword>
<dbReference type="GO" id="GO:0016705">
    <property type="term" value="F:oxidoreductase activity, acting on paired donors, with incorporation or reduction of molecular oxygen"/>
    <property type="evidence" value="ECO:0007669"/>
    <property type="project" value="InterPro"/>
</dbReference>
<evidence type="ECO:0000256" key="4">
    <source>
        <dbReference type="ARBA" id="ARBA00023002"/>
    </source>
</evidence>